<evidence type="ECO:0000313" key="1">
    <source>
        <dbReference type="EMBL" id="ANB50241.1"/>
    </source>
</evidence>
<dbReference type="GeneID" id="80512603"/>
<protein>
    <recommendedName>
        <fullName evidence="3">Ankyrin repeat protein</fullName>
    </recommendedName>
</protein>
<dbReference type="KEGG" id="vg:80512603"/>
<proteinExistence type="predicted"/>
<dbReference type="Gene3D" id="1.25.40.20">
    <property type="entry name" value="Ankyrin repeat-containing domain"/>
    <property type="match status" value="1"/>
</dbReference>
<accession>A0A167R2N4</accession>
<name>A0A167R2N4_9VIRU</name>
<evidence type="ECO:0008006" key="3">
    <source>
        <dbReference type="Google" id="ProtNLM"/>
    </source>
</evidence>
<dbReference type="InterPro" id="IPR036770">
    <property type="entry name" value="Ankyrin_rpt-contain_sf"/>
</dbReference>
<sequence length="170" mass="20139">MSIFTTESDKINLVQDRITNLIKQELDFLIIDDDTIEKKCQKFLLRLVEKYTGEPNPKKINVNEKFIEYYNWNREKADLLLPYIDINYDDYIFLKQCVRDNDSDMLEKLIELGADWKSSKILEWIMYNGQIENLKILIKYGADPKSIRSDSSAWANHPATVRFLSDNYLQ</sequence>
<keyword evidence="2" id="KW-1185">Reference proteome</keyword>
<organism evidence="1 2">
    <name type="scientific">Powai lake megavirus</name>
    <dbReference type="NCBI Taxonomy" id="1842663"/>
    <lineage>
        <taxon>Viruses</taxon>
        <taxon>Varidnaviria</taxon>
        <taxon>Bamfordvirae</taxon>
        <taxon>Nucleocytoviricota</taxon>
        <taxon>Megaviricetes</taxon>
        <taxon>Imitervirales</taxon>
        <taxon>Mimiviridae</taxon>
        <taxon>Megamimivirinae</taxon>
        <taxon>Megavirus</taxon>
        <taxon>Megavirus powaiense</taxon>
    </lineage>
</organism>
<dbReference type="RefSeq" id="YP_010775992.1">
    <property type="nucleotide sequence ID" value="NC_075034.1"/>
</dbReference>
<evidence type="ECO:0000313" key="2">
    <source>
        <dbReference type="Proteomes" id="UP000241365"/>
    </source>
</evidence>
<dbReference type="SUPFAM" id="SSF140860">
    <property type="entry name" value="Pseudo ankyrin repeat-like"/>
    <property type="match status" value="1"/>
</dbReference>
<reference evidence="1 2" key="1">
    <citation type="journal article" date="2016" name="Genome Announc.">
        <title>Complete Genome Sequence of a New Megavirus Family Member Isolated from an Inland Water Lake for the First Time in India.</title>
        <authorList>
            <person name="Chatterjee A."/>
            <person name="Ali F."/>
            <person name="Bange D."/>
            <person name="Kondabagil K."/>
        </authorList>
    </citation>
    <scope>NUCLEOTIDE SEQUENCE [LARGE SCALE GENOMIC DNA]</scope>
    <source>
        <strain evidence="1">1</strain>
    </source>
</reference>
<dbReference type="Proteomes" id="UP000241365">
    <property type="component" value="Segment"/>
</dbReference>
<dbReference type="EMBL" id="KU877344">
    <property type="protein sequence ID" value="ANB50241.1"/>
    <property type="molecule type" value="Genomic_DNA"/>
</dbReference>